<dbReference type="AlphaFoldDB" id="A0A3B4AXH1"/>
<dbReference type="GO" id="GO:0005739">
    <property type="term" value="C:mitochondrion"/>
    <property type="evidence" value="ECO:0007669"/>
    <property type="project" value="InterPro"/>
</dbReference>
<dbReference type="Gene3D" id="3.30.530.20">
    <property type="match status" value="2"/>
</dbReference>
<dbReference type="PANTHER" id="PTHR46489">
    <property type="entry name" value="STEROIDOGENIC ACUTE REGULATORY PROTEIN, MITOCHONDRIAL"/>
    <property type="match status" value="1"/>
</dbReference>
<protein>
    <recommendedName>
        <fullName evidence="1">START domain-containing protein</fullName>
    </recommendedName>
</protein>
<dbReference type="GO" id="GO:0006694">
    <property type="term" value="P:steroid biosynthetic process"/>
    <property type="evidence" value="ECO:0007669"/>
    <property type="project" value="InterPro"/>
</dbReference>
<feature type="domain" description="START" evidence="1">
    <location>
        <begin position="136"/>
        <end position="198"/>
    </location>
</feature>
<evidence type="ECO:0000259" key="1">
    <source>
        <dbReference type="PROSITE" id="PS50848"/>
    </source>
</evidence>
<dbReference type="GO" id="GO:0015485">
    <property type="term" value="F:cholesterol binding"/>
    <property type="evidence" value="ECO:0007669"/>
    <property type="project" value="InterPro"/>
</dbReference>
<sequence length="205" mass="23230">MLPALVKLCCGISYPHLRSMAGLQRAAVAVIGQEISHLNTRRPPHVQTHLRFSTEEQSLYEQQGRGAMETALSVIQDRDGWKTEVTERDGDVICSKVLRGNRRVFKLEAELDATVEQLHHVLFVRVEDMHRWNPSIQAEDGPTCFILEPIGPNRSKFTWLLNLDVKGWLPKSVVNQALPRAQLDFTRHLRRHLSTGGALQGEPSR</sequence>
<dbReference type="InterPro" id="IPR023393">
    <property type="entry name" value="START-like_dom_sf"/>
</dbReference>
<dbReference type="GO" id="GO:0050810">
    <property type="term" value="P:regulation of steroid biosynthetic process"/>
    <property type="evidence" value="ECO:0007669"/>
    <property type="project" value="TreeGrafter"/>
</dbReference>
<dbReference type="InterPro" id="IPR002913">
    <property type="entry name" value="START_lipid-bd_dom"/>
</dbReference>
<evidence type="ECO:0000313" key="3">
    <source>
        <dbReference type="Proteomes" id="UP000261520"/>
    </source>
</evidence>
<reference evidence="2" key="2">
    <citation type="submission" date="2025-09" db="UniProtKB">
        <authorList>
            <consortium name="Ensembl"/>
        </authorList>
    </citation>
    <scope>IDENTIFICATION</scope>
</reference>
<reference evidence="2" key="1">
    <citation type="submission" date="2025-08" db="UniProtKB">
        <authorList>
            <consortium name="Ensembl"/>
        </authorList>
    </citation>
    <scope>IDENTIFICATION</scope>
</reference>
<dbReference type="STRING" id="409849.ENSPMGP00000021922"/>
<dbReference type="Pfam" id="PF01852">
    <property type="entry name" value="START"/>
    <property type="match status" value="1"/>
</dbReference>
<dbReference type="InterPro" id="IPR029866">
    <property type="entry name" value="StAR"/>
</dbReference>
<proteinExistence type="predicted"/>
<accession>A0A3B4AXH1</accession>
<name>A0A3B4AXH1_9GOBI</name>
<evidence type="ECO:0000313" key="2">
    <source>
        <dbReference type="Ensembl" id="ENSPMGP00000021922.1"/>
    </source>
</evidence>
<dbReference type="Proteomes" id="UP000261520">
    <property type="component" value="Unplaced"/>
</dbReference>
<dbReference type="PROSITE" id="PS50848">
    <property type="entry name" value="START"/>
    <property type="match status" value="1"/>
</dbReference>
<dbReference type="GO" id="GO:0032367">
    <property type="term" value="P:intracellular cholesterol transport"/>
    <property type="evidence" value="ECO:0007669"/>
    <property type="project" value="TreeGrafter"/>
</dbReference>
<dbReference type="PANTHER" id="PTHR46489:SF2">
    <property type="entry name" value="START DOMAIN-CONTAINING PROTEIN 1"/>
    <property type="match status" value="1"/>
</dbReference>
<organism evidence="2 3">
    <name type="scientific">Periophthalmus magnuspinnatus</name>
    <dbReference type="NCBI Taxonomy" id="409849"/>
    <lineage>
        <taxon>Eukaryota</taxon>
        <taxon>Metazoa</taxon>
        <taxon>Chordata</taxon>
        <taxon>Craniata</taxon>
        <taxon>Vertebrata</taxon>
        <taxon>Euteleostomi</taxon>
        <taxon>Actinopterygii</taxon>
        <taxon>Neopterygii</taxon>
        <taxon>Teleostei</taxon>
        <taxon>Neoteleostei</taxon>
        <taxon>Acanthomorphata</taxon>
        <taxon>Gobiaria</taxon>
        <taxon>Gobiiformes</taxon>
        <taxon>Gobioidei</taxon>
        <taxon>Gobiidae</taxon>
        <taxon>Oxudercinae</taxon>
        <taxon>Periophthalmus</taxon>
    </lineage>
</organism>
<keyword evidence="3" id="KW-1185">Reference proteome</keyword>
<dbReference type="GO" id="GO:0120020">
    <property type="term" value="F:cholesterol transfer activity"/>
    <property type="evidence" value="ECO:0007669"/>
    <property type="project" value="InterPro"/>
</dbReference>
<dbReference type="Ensembl" id="ENSPMGT00000023350.1">
    <property type="protein sequence ID" value="ENSPMGP00000021922.1"/>
    <property type="gene ID" value="ENSPMGG00000017757.1"/>
</dbReference>
<dbReference type="SUPFAM" id="SSF55961">
    <property type="entry name" value="Bet v1-like"/>
    <property type="match status" value="1"/>
</dbReference>